<dbReference type="PROSITE" id="PS50822">
    <property type="entry name" value="PIWI"/>
    <property type="match status" value="1"/>
</dbReference>
<dbReference type="InterPro" id="IPR003165">
    <property type="entry name" value="Piwi"/>
</dbReference>
<dbReference type="InterPro" id="IPR045246">
    <property type="entry name" value="Piwi_ago-like"/>
</dbReference>
<feature type="region of interest" description="Disordered" evidence="1">
    <location>
        <begin position="1"/>
        <end position="111"/>
    </location>
</feature>
<dbReference type="Pfam" id="PF02171">
    <property type="entry name" value="Piwi"/>
    <property type="match status" value="1"/>
</dbReference>
<dbReference type="InterPro" id="IPR032473">
    <property type="entry name" value="Argonaute_Mid_dom"/>
</dbReference>
<feature type="compositionally biased region" description="Basic and acidic residues" evidence="1">
    <location>
        <begin position="26"/>
        <end position="39"/>
    </location>
</feature>
<dbReference type="EnsemblMetazoa" id="MDOA001479-RB">
    <property type="protein sequence ID" value="MDOA001479-PB"/>
    <property type="gene ID" value="MDOA001479"/>
</dbReference>
<dbReference type="InterPro" id="IPR036085">
    <property type="entry name" value="PAZ_dom_sf"/>
</dbReference>
<dbReference type="eggNOG" id="KOG1041">
    <property type="taxonomic scope" value="Eukaryota"/>
</dbReference>
<dbReference type="Pfam" id="PF16488">
    <property type="entry name" value="ArgoL2"/>
    <property type="match status" value="1"/>
</dbReference>
<dbReference type="SMART" id="SM01163">
    <property type="entry name" value="DUF1785"/>
    <property type="match status" value="1"/>
</dbReference>
<dbReference type="InterPro" id="IPR003100">
    <property type="entry name" value="PAZ_dom"/>
</dbReference>
<dbReference type="Gene3D" id="3.30.420.10">
    <property type="entry name" value="Ribonuclease H-like superfamily/Ribonuclease H"/>
    <property type="match status" value="1"/>
</dbReference>
<evidence type="ECO:0008006" key="5">
    <source>
        <dbReference type="Google" id="ProtNLM"/>
    </source>
</evidence>
<evidence type="ECO:0000256" key="1">
    <source>
        <dbReference type="SAM" id="MobiDB-lite"/>
    </source>
</evidence>
<dbReference type="Pfam" id="PF08699">
    <property type="entry name" value="ArgoL1"/>
    <property type="match status" value="1"/>
</dbReference>
<dbReference type="SUPFAM" id="SSF101690">
    <property type="entry name" value="PAZ domain"/>
    <property type="match status" value="1"/>
</dbReference>
<feature type="compositionally biased region" description="Polar residues" evidence="1">
    <location>
        <begin position="62"/>
        <end position="75"/>
    </location>
</feature>
<evidence type="ECO:0000259" key="2">
    <source>
        <dbReference type="PROSITE" id="PS50821"/>
    </source>
</evidence>
<dbReference type="GO" id="GO:0003723">
    <property type="term" value="F:RNA binding"/>
    <property type="evidence" value="ECO:0007669"/>
    <property type="project" value="InterPro"/>
</dbReference>
<dbReference type="SMART" id="SM00950">
    <property type="entry name" value="Piwi"/>
    <property type="match status" value="1"/>
</dbReference>
<evidence type="ECO:0000259" key="3">
    <source>
        <dbReference type="PROSITE" id="PS50822"/>
    </source>
</evidence>
<dbReference type="Gene3D" id="2.170.260.10">
    <property type="entry name" value="paz domain"/>
    <property type="match status" value="1"/>
</dbReference>
<dbReference type="InterPro" id="IPR032474">
    <property type="entry name" value="Argonaute_N"/>
</dbReference>
<dbReference type="Pfam" id="PF16487">
    <property type="entry name" value="ArgoMid"/>
    <property type="match status" value="1"/>
</dbReference>
<feature type="domain" description="PAZ" evidence="2">
    <location>
        <begin position="329"/>
        <end position="438"/>
    </location>
</feature>
<name>A0A1I8M5L0_MUSDO</name>
<dbReference type="GO" id="GO:0004521">
    <property type="term" value="F:RNA endonuclease activity"/>
    <property type="evidence" value="ECO:0007669"/>
    <property type="project" value="UniProtKB-ARBA"/>
</dbReference>
<dbReference type="InterPro" id="IPR036397">
    <property type="entry name" value="RNaseH_sf"/>
</dbReference>
<dbReference type="Pfam" id="PF16486">
    <property type="entry name" value="ArgoN"/>
    <property type="match status" value="1"/>
</dbReference>
<reference evidence="4" key="1">
    <citation type="submission" date="2020-05" db="UniProtKB">
        <authorList>
            <consortium name="EnsemblMetazoa"/>
        </authorList>
    </citation>
    <scope>IDENTIFICATION</scope>
    <source>
        <strain evidence="4">Aabys</strain>
    </source>
</reference>
<dbReference type="CDD" id="cd04657">
    <property type="entry name" value="Piwi_ago-like"/>
    <property type="match status" value="1"/>
</dbReference>
<feature type="domain" description="Piwi" evidence="3">
    <location>
        <begin position="592"/>
        <end position="907"/>
    </location>
</feature>
<dbReference type="Pfam" id="PF02170">
    <property type="entry name" value="PAZ"/>
    <property type="match status" value="1"/>
</dbReference>
<feature type="compositionally biased region" description="Basic and acidic residues" evidence="1">
    <location>
        <begin position="51"/>
        <end position="61"/>
    </location>
</feature>
<dbReference type="OrthoDB" id="10252740at2759"/>
<dbReference type="AlphaFoldDB" id="A0A1I8M5L0"/>
<protein>
    <recommendedName>
        <fullName evidence="5">Piwi domain protein</fullName>
    </recommendedName>
</protein>
<dbReference type="PROSITE" id="PS50821">
    <property type="entry name" value="PAZ"/>
    <property type="match status" value="1"/>
</dbReference>
<dbReference type="GO" id="GO:0035194">
    <property type="term" value="P:regulatory ncRNA-mediated post-transcriptional gene silencing"/>
    <property type="evidence" value="ECO:0007669"/>
    <property type="project" value="UniProtKB-ARBA"/>
</dbReference>
<feature type="compositionally biased region" description="Low complexity" evidence="1">
    <location>
        <begin position="76"/>
        <end position="85"/>
    </location>
</feature>
<dbReference type="CDD" id="cd02846">
    <property type="entry name" value="PAZ_argonaute_like"/>
    <property type="match status" value="1"/>
</dbReference>
<gene>
    <name evidence="4" type="primary">101892105</name>
</gene>
<dbReference type="STRING" id="7370.A0A1I8M5L0"/>
<evidence type="ECO:0000313" key="4">
    <source>
        <dbReference type="EnsemblMetazoa" id="MDOA001479-PB"/>
    </source>
</evidence>
<dbReference type="GO" id="GO:0034587">
    <property type="term" value="P:piRNA processing"/>
    <property type="evidence" value="ECO:0007669"/>
    <property type="project" value="UniProtKB-ARBA"/>
</dbReference>
<feature type="compositionally biased region" description="Low complexity" evidence="1">
    <location>
        <begin position="99"/>
        <end position="111"/>
    </location>
</feature>
<proteinExistence type="predicted"/>
<dbReference type="Gene3D" id="3.40.50.2300">
    <property type="match status" value="1"/>
</dbReference>
<sequence length="938" mass="106909">MGKKNKYKPEGKKPEQNQPTPATVCEDSKTGRDGQRESGSDLCQRAPFQEQSRKDNQKSTENKQQGGQPKQQRNPAQLQRGQAQQQREKADQNVKNISVQRSQQGRQMKQQKRQVGVSAVMGKKNSGQTSCTGIVRGTRGTPGTVEVNYLKLLLDSMPNKVYHYDITITPVRSKQFVRLAFQECKQKYFHGIEAAFDGKKSCYTPKRLSSPINCTVKVSDSNSRTIEFQVEIKETLDCEVDLNSLRTYHNDSVSDKPMRALQALYVILSESNHEKGLRVGRAFFCRPIKPHDLGDGYEAWTGLFEAVILGDQPFLNVDITHKSFPCESSLIDYLKNQKIGLGQDLRKNKQVQSYLRGINIVYQPPESFKSFARKYKVLKIGNSASQLHFLNGDGLQMTVAEYFKSRGYSLKYPNLSCVEVGSTAHSIYLPMELCKIAGGQVLNRKDESTQVRNMIRSAATSTNVRKRKIMDMLQHFNLNASKIVQSFGIKIDLNFIKVPIRVLPSPIIEYLNGQTVNVNRGAWMMDKQQFLICTKPQAGKQVGHKWAIIYQSGIEYIHLDNFKKSVLKKAKDLNMHLENTAEIMEYTDIYNTLLNLAKSDYALVFVVLGRTAYYHIKQVADLKVGVLTQCIQDKTVKKIPQSPPIISNLLLGVNGKLNGTNHKILLDNDDDMKDLMAPIKNVMFMGADVTHPSPDQPHIPSVVGVTASHDPIGACYNMQYRLQQSTKEDIEDMESITNRHLEFYFQFMKTYPTHIIYYRDGVSDGQFPIIQRVELSAIQRACRKMGCDTKLTCIIAVKRHHTRFFPMKQQRGERDLNNVEPGTVVDQMITHPREVQFFMVSHQSIQSTAKPTRYNVILNESNFDIDLLQQLTYNLCHLFPRCNRSVSYPAPVYLAHVAAFRARVYLEGTKTFSEVLGEEYEKRLIQPRLMERNPMFFI</sequence>
<accession>A0A1I8M5L0</accession>
<dbReference type="GO" id="GO:0005737">
    <property type="term" value="C:cytoplasm"/>
    <property type="evidence" value="ECO:0007669"/>
    <property type="project" value="UniProtKB-ARBA"/>
</dbReference>
<organism evidence="4">
    <name type="scientific">Musca domestica</name>
    <name type="common">House fly</name>
    <dbReference type="NCBI Taxonomy" id="7370"/>
    <lineage>
        <taxon>Eukaryota</taxon>
        <taxon>Metazoa</taxon>
        <taxon>Ecdysozoa</taxon>
        <taxon>Arthropoda</taxon>
        <taxon>Hexapoda</taxon>
        <taxon>Insecta</taxon>
        <taxon>Pterygota</taxon>
        <taxon>Neoptera</taxon>
        <taxon>Endopterygota</taxon>
        <taxon>Diptera</taxon>
        <taxon>Brachycera</taxon>
        <taxon>Muscomorpha</taxon>
        <taxon>Muscoidea</taxon>
        <taxon>Muscidae</taxon>
        <taxon>Musca</taxon>
    </lineage>
</organism>
<dbReference type="InterPro" id="IPR014811">
    <property type="entry name" value="ArgoL1"/>
</dbReference>
<dbReference type="VEuPathDB" id="VectorBase:MDOA001479"/>
<dbReference type="PANTHER" id="PTHR22891">
    <property type="entry name" value="EUKARYOTIC TRANSLATION INITIATION FACTOR 2C"/>
    <property type="match status" value="1"/>
</dbReference>
<dbReference type="InterPro" id="IPR032472">
    <property type="entry name" value="ArgoL2"/>
</dbReference>
<dbReference type="InterPro" id="IPR012337">
    <property type="entry name" value="RNaseH-like_sf"/>
</dbReference>
<dbReference type="VEuPathDB" id="VectorBase:MDOMA2_018076"/>
<dbReference type="SUPFAM" id="SSF53098">
    <property type="entry name" value="Ribonuclease H-like"/>
    <property type="match status" value="1"/>
</dbReference>
<dbReference type="SMR" id="A0A1I8M5L0"/>